<proteinExistence type="predicted"/>
<dbReference type="SUPFAM" id="SSF53850">
    <property type="entry name" value="Periplasmic binding protein-like II"/>
    <property type="match status" value="1"/>
</dbReference>
<dbReference type="Gene3D" id="3.40.190.10">
    <property type="entry name" value="Periplasmic binding protein-like II"/>
    <property type="match status" value="1"/>
</dbReference>
<keyword evidence="4" id="KW-0564">Palmitate</keyword>
<evidence type="ECO:0000256" key="6">
    <source>
        <dbReference type="SAM" id="SignalP"/>
    </source>
</evidence>
<keyword evidence="3" id="KW-0472">Membrane</keyword>
<feature type="signal peptide" evidence="6">
    <location>
        <begin position="1"/>
        <end position="23"/>
    </location>
</feature>
<sequence>MLSFNRRVLATGAAAAAVALSLAACGVGSPAAEEPQASGAAEGEITGEISFQTWNLKASFEDYFNGVIDDFEAEHPGTTVKWIDQPAEGYADKLSADAAGGTLPDVVNIDRGTGSPLAEAGMLLNLDEADPEAGPDFLASAWDGNDWTDVGGHYAYPWYLNTGPSLFNTALFEKAGLDPKAIPTNYDELYDAALQMAEKSNGKFAMLGVLPGTEMMEKYGIEVMNADQTEYTFNGPEAVALVEKYKEMYEAGAILPEALTDDYVGEGENFNSGRLAFMDGSAYAIQNLKDNAPSVYKSLVYTKQITNTGPVGYSQSVAVSAGSENKATAIAFAKFVTNAENQVEFAKQVNIFPSTEGSLDDEYFHTSDGSDDAEVRVMSAEQLPDALISRTPGSEALKTETRDQIAQAVLGKKPVQEALDAAVAFGNEQLQG</sequence>
<dbReference type="RefSeq" id="WP_344246684.1">
    <property type="nucleotide sequence ID" value="NZ_BAAAPM010000003.1"/>
</dbReference>
<dbReference type="InterPro" id="IPR006311">
    <property type="entry name" value="TAT_signal"/>
</dbReference>
<dbReference type="PROSITE" id="PS51318">
    <property type="entry name" value="TAT"/>
    <property type="match status" value="1"/>
</dbReference>
<dbReference type="PANTHER" id="PTHR43649">
    <property type="entry name" value="ARABINOSE-BINDING PROTEIN-RELATED"/>
    <property type="match status" value="1"/>
</dbReference>
<evidence type="ECO:0000313" key="8">
    <source>
        <dbReference type="Proteomes" id="UP001501138"/>
    </source>
</evidence>
<dbReference type="InterPro" id="IPR006059">
    <property type="entry name" value="SBP"/>
</dbReference>
<reference evidence="7 8" key="1">
    <citation type="journal article" date="2019" name="Int. J. Syst. Evol. Microbiol.">
        <title>The Global Catalogue of Microorganisms (GCM) 10K type strain sequencing project: providing services to taxonomists for standard genome sequencing and annotation.</title>
        <authorList>
            <consortium name="The Broad Institute Genomics Platform"/>
            <consortium name="The Broad Institute Genome Sequencing Center for Infectious Disease"/>
            <person name="Wu L."/>
            <person name="Ma J."/>
        </authorList>
    </citation>
    <scope>NUCLEOTIDE SEQUENCE [LARGE SCALE GENOMIC DNA]</scope>
    <source>
        <strain evidence="7 8">JCM 15589</strain>
    </source>
</reference>
<name>A0ABN2J4P8_9MICO</name>
<evidence type="ECO:0000256" key="2">
    <source>
        <dbReference type="ARBA" id="ARBA00022729"/>
    </source>
</evidence>
<evidence type="ECO:0000256" key="4">
    <source>
        <dbReference type="ARBA" id="ARBA00023139"/>
    </source>
</evidence>
<dbReference type="CDD" id="cd13585">
    <property type="entry name" value="PBP2_TMBP_like"/>
    <property type="match status" value="1"/>
</dbReference>
<evidence type="ECO:0000256" key="3">
    <source>
        <dbReference type="ARBA" id="ARBA00023136"/>
    </source>
</evidence>
<feature type="chain" id="PRO_5045866726" evidence="6">
    <location>
        <begin position="24"/>
        <end position="432"/>
    </location>
</feature>
<organism evidence="7 8">
    <name type="scientific">Isoptericola hypogeus</name>
    <dbReference type="NCBI Taxonomy" id="300179"/>
    <lineage>
        <taxon>Bacteria</taxon>
        <taxon>Bacillati</taxon>
        <taxon>Actinomycetota</taxon>
        <taxon>Actinomycetes</taxon>
        <taxon>Micrococcales</taxon>
        <taxon>Promicromonosporaceae</taxon>
        <taxon>Isoptericola</taxon>
    </lineage>
</organism>
<keyword evidence="8" id="KW-1185">Reference proteome</keyword>
<keyword evidence="2 6" id="KW-0732">Signal</keyword>
<accession>A0ABN2J4P8</accession>
<evidence type="ECO:0000313" key="7">
    <source>
        <dbReference type="EMBL" id="GAA1717946.1"/>
    </source>
</evidence>
<keyword evidence="5" id="KW-0449">Lipoprotein</keyword>
<dbReference type="EMBL" id="BAAAPM010000003">
    <property type="protein sequence ID" value="GAA1717946.1"/>
    <property type="molecule type" value="Genomic_DNA"/>
</dbReference>
<protein>
    <submittedName>
        <fullName evidence="7">Sugar ABC transporter substrate-binding protein</fullName>
    </submittedName>
</protein>
<keyword evidence="1" id="KW-1003">Cell membrane</keyword>
<gene>
    <name evidence="7" type="ORF">GCM10009809_12320</name>
</gene>
<dbReference type="PROSITE" id="PS51257">
    <property type="entry name" value="PROKAR_LIPOPROTEIN"/>
    <property type="match status" value="1"/>
</dbReference>
<evidence type="ECO:0000256" key="1">
    <source>
        <dbReference type="ARBA" id="ARBA00022475"/>
    </source>
</evidence>
<dbReference type="Proteomes" id="UP001501138">
    <property type="component" value="Unassembled WGS sequence"/>
</dbReference>
<dbReference type="InterPro" id="IPR050490">
    <property type="entry name" value="Bact_solute-bd_prot1"/>
</dbReference>
<dbReference type="PANTHER" id="PTHR43649:SF33">
    <property type="entry name" value="POLYGALACTURONAN_RHAMNOGALACTURONAN-BINDING PROTEIN YTCQ"/>
    <property type="match status" value="1"/>
</dbReference>
<evidence type="ECO:0000256" key="5">
    <source>
        <dbReference type="ARBA" id="ARBA00023288"/>
    </source>
</evidence>
<comment type="caution">
    <text evidence="7">The sequence shown here is derived from an EMBL/GenBank/DDBJ whole genome shotgun (WGS) entry which is preliminary data.</text>
</comment>
<dbReference type="Pfam" id="PF01547">
    <property type="entry name" value="SBP_bac_1"/>
    <property type="match status" value="1"/>
</dbReference>